<organism evidence="1 2">
    <name type="scientific">Rosa chinensis</name>
    <name type="common">China rose</name>
    <dbReference type="NCBI Taxonomy" id="74649"/>
    <lineage>
        <taxon>Eukaryota</taxon>
        <taxon>Viridiplantae</taxon>
        <taxon>Streptophyta</taxon>
        <taxon>Embryophyta</taxon>
        <taxon>Tracheophyta</taxon>
        <taxon>Spermatophyta</taxon>
        <taxon>Magnoliopsida</taxon>
        <taxon>eudicotyledons</taxon>
        <taxon>Gunneridae</taxon>
        <taxon>Pentapetalae</taxon>
        <taxon>rosids</taxon>
        <taxon>fabids</taxon>
        <taxon>Rosales</taxon>
        <taxon>Rosaceae</taxon>
        <taxon>Rosoideae</taxon>
        <taxon>Rosoideae incertae sedis</taxon>
        <taxon>Rosa</taxon>
    </lineage>
</organism>
<dbReference type="Gramene" id="PRQ54297">
    <property type="protein sequence ID" value="PRQ54297"/>
    <property type="gene ID" value="RchiOBHm_Chr2g0175941"/>
</dbReference>
<dbReference type="EMBL" id="PDCK01000040">
    <property type="protein sequence ID" value="PRQ54297.1"/>
    <property type="molecule type" value="Genomic_DNA"/>
</dbReference>
<evidence type="ECO:0000313" key="2">
    <source>
        <dbReference type="Proteomes" id="UP000238479"/>
    </source>
</evidence>
<name>A0A2P6S6J3_ROSCH</name>
<accession>A0A2P6S6J3</accession>
<evidence type="ECO:0000313" key="1">
    <source>
        <dbReference type="EMBL" id="PRQ54297.1"/>
    </source>
</evidence>
<comment type="caution">
    <text evidence="1">The sequence shown here is derived from an EMBL/GenBank/DDBJ whole genome shotgun (WGS) entry which is preliminary data.</text>
</comment>
<dbReference type="AlphaFoldDB" id="A0A2P6S6J3"/>
<dbReference type="Proteomes" id="UP000238479">
    <property type="component" value="Chromosome 2"/>
</dbReference>
<sequence length="60" mass="6854">MLVPPDNLALQGMIMTFISLEACIHQLPYLSYSSIFSTEEAVGQCCWPRNICIPHKDLWK</sequence>
<protein>
    <submittedName>
        <fullName evidence="1">Uncharacterized protein</fullName>
    </submittedName>
</protein>
<keyword evidence="2" id="KW-1185">Reference proteome</keyword>
<proteinExistence type="predicted"/>
<gene>
    <name evidence="1" type="ORF">RchiOBHm_Chr2g0175941</name>
</gene>
<reference evidence="1 2" key="1">
    <citation type="journal article" date="2018" name="Nat. Genet.">
        <title>The Rosa genome provides new insights in the design of modern roses.</title>
        <authorList>
            <person name="Bendahmane M."/>
        </authorList>
    </citation>
    <scope>NUCLEOTIDE SEQUENCE [LARGE SCALE GENOMIC DNA]</scope>
    <source>
        <strain evidence="2">cv. Old Blush</strain>
    </source>
</reference>